<dbReference type="InterPro" id="IPR007202">
    <property type="entry name" value="4Fe-4S_dom"/>
</dbReference>
<evidence type="ECO:0000256" key="4">
    <source>
        <dbReference type="ARBA" id="ARBA00023014"/>
    </source>
</evidence>
<dbReference type="PROSITE" id="PS51656">
    <property type="entry name" value="4FE4S"/>
    <property type="match status" value="1"/>
</dbReference>
<dbReference type="InterPro" id="IPR051069">
    <property type="entry name" value="ACDS_complex_subunit"/>
</dbReference>
<keyword evidence="7" id="KW-1185">Reference proteome</keyword>
<proteinExistence type="predicted"/>
<dbReference type="PANTHER" id="PTHR36214">
    <property type="match status" value="1"/>
</dbReference>
<dbReference type="Pfam" id="PF04060">
    <property type="entry name" value="FeS"/>
    <property type="match status" value="1"/>
</dbReference>
<comment type="caution">
    <text evidence="6">The sequence shown here is derived from an EMBL/GenBank/DDBJ whole genome shotgun (WGS) entry which is preliminary data.</text>
</comment>
<evidence type="ECO:0000256" key="2">
    <source>
        <dbReference type="ARBA" id="ARBA00022723"/>
    </source>
</evidence>
<evidence type="ECO:0000313" key="7">
    <source>
        <dbReference type="Proteomes" id="UP000003706"/>
    </source>
</evidence>
<feature type="domain" description="4Fe-4S" evidence="5">
    <location>
        <begin position="1"/>
        <end position="56"/>
    </location>
</feature>
<evidence type="ECO:0000256" key="3">
    <source>
        <dbReference type="ARBA" id="ARBA00023004"/>
    </source>
</evidence>
<dbReference type="Gene3D" id="1.10.15.40">
    <property type="entry name" value="Electron transport complex subunit B, putative Fe-S cluster"/>
    <property type="match status" value="1"/>
</dbReference>
<dbReference type="AlphaFoldDB" id="H1L0J1"/>
<dbReference type="EMBL" id="AGJL01000046">
    <property type="protein sequence ID" value="EHP84746.1"/>
    <property type="molecule type" value="Genomic_DNA"/>
</dbReference>
<organism evidence="6 7">
    <name type="scientific">Methanotorris formicicus Mc-S-70</name>
    <dbReference type="NCBI Taxonomy" id="647171"/>
    <lineage>
        <taxon>Archaea</taxon>
        <taxon>Methanobacteriati</taxon>
        <taxon>Methanobacteriota</taxon>
        <taxon>Methanomada group</taxon>
        <taxon>Methanococci</taxon>
        <taxon>Methanococcales</taxon>
        <taxon>Methanocaldococcaceae</taxon>
        <taxon>Methanotorris</taxon>
    </lineage>
</organism>
<gene>
    <name evidence="6" type="ORF">MetfoDRAFT_1565</name>
</gene>
<dbReference type="STRING" id="647171.MetfoDRAFT_1565"/>
<dbReference type="Proteomes" id="UP000003706">
    <property type="component" value="Unassembled WGS sequence"/>
</dbReference>
<protein>
    <submittedName>
        <fullName evidence="6">Fe-S cluster domain protein</fullName>
    </submittedName>
</protein>
<dbReference type="PANTHER" id="PTHR36214:SF3">
    <property type="entry name" value="ACETYL-COA DECARBONYLASE_SYNTHASE COMPLEX SUBUNIT GAMMA"/>
    <property type="match status" value="1"/>
</dbReference>
<keyword evidence="1" id="KW-0004">4Fe-4S</keyword>
<sequence length="56" mass="6578">MEERINAILNLLPKYNCKACGYKRCDLFAEALLKGENIEKCPFLIREDFKENLNKI</sequence>
<keyword evidence="4" id="KW-0411">Iron-sulfur</keyword>
<evidence type="ECO:0000313" key="6">
    <source>
        <dbReference type="EMBL" id="EHP84746.1"/>
    </source>
</evidence>
<dbReference type="GO" id="GO:0051539">
    <property type="term" value="F:4 iron, 4 sulfur cluster binding"/>
    <property type="evidence" value="ECO:0007669"/>
    <property type="project" value="UniProtKB-KW"/>
</dbReference>
<evidence type="ECO:0000259" key="5">
    <source>
        <dbReference type="PROSITE" id="PS51656"/>
    </source>
</evidence>
<keyword evidence="2" id="KW-0479">Metal-binding</keyword>
<reference evidence="6 7" key="1">
    <citation type="submission" date="2011-09" db="EMBL/GenBank/DDBJ databases">
        <title>The draft genome of Methanotorris formicicus Mc-S-70.</title>
        <authorList>
            <consortium name="US DOE Joint Genome Institute (JGI-PGF)"/>
            <person name="Lucas S."/>
            <person name="Han J."/>
            <person name="Lapidus A."/>
            <person name="Cheng J.-F."/>
            <person name="Goodwin L."/>
            <person name="Pitluck S."/>
            <person name="Peters L."/>
            <person name="Land M.L."/>
            <person name="Hauser L."/>
            <person name="Sieprawska-Lupa M."/>
            <person name="Takai K."/>
            <person name="Miyazaki J."/>
            <person name="Whitman W."/>
            <person name="Woyke T.J."/>
        </authorList>
    </citation>
    <scope>NUCLEOTIDE SEQUENCE [LARGE SCALE GENOMIC DNA]</scope>
    <source>
        <strain evidence="6 7">Mc-S-70</strain>
    </source>
</reference>
<dbReference type="PATRIC" id="fig|647171.4.peg.1523"/>
<name>H1L0J1_9EURY</name>
<evidence type="ECO:0000256" key="1">
    <source>
        <dbReference type="ARBA" id="ARBA00022485"/>
    </source>
</evidence>
<keyword evidence="3" id="KW-0408">Iron</keyword>
<dbReference type="GO" id="GO:0046872">
    <property type="term" value="F:metal ion binding"/>
    <property type="evidence" value="ECO:0007669"/>
    <property type="project" value="UniProtKB-KW"/>
</dbReference>
<accession>H1L0J1</accession>